<evidence type="ECO:0000313" key="2">
    <source>
        <dbReference type="Proteomes" id="UP000233551"/>
    </source>
</evidence>
<dbReference type="Proteomes" id="UP000233551">
    <property type="component" value="Unassembled WGS sequence"/>
</dbReference>
<sequence>MNGLCSQHVSSWRGEDHRRGPYRDIYHRVHVWASTSPLPRHLRGSVHTSELLIASQSLGVGLGELPLWLWLAGEFLILWRIGEVLVSRWGIALPRDGGPRLKGVNSSKSGGILFKA</sequence>
<reference evidence="1 2" key="1">
    <citation type="submission" date="2017-11" db="EMBL/GenBank/DDBJ databases">
        <title>De-novo sequencing of pomegranate (Punica granatum L.) genome.</title>
        <authorList>
            <person name="Akparov Z."/>
            <person name="Amiraslanov A."/>
            <person name="Hajiyeva S."/>
            <person name="Abbasov M."/>
            <person name="Kaur K."/>
            <person name="Hamwieh A."/>
            <person name="Solovyev V."/>
            <person name="Salamov A."/>
            <person name="Braich B."/>
            <person name="Kosarev P."/>
            <person name="Mahmoud A."/>
            <person name="Hajiyev E."/>
            <person name="Babayeva S."/>
            <person name="Izzatullayeva V."/>
            <person name="Mammadov A."/>
            <person name="Mammadov A."/>
            <person name="Sharifova S."/>
            <person name="Ojaghi J."/>
            <person name="Eynullazada K."/>
            <person name="Bayramov B."/>
            <person name="Abdulazimova A."/>
            <person name="Shahmuradov I."/>
        </authorList>
    </citation>
    <scope>NUCLEOTIDE SEQUENCE [LARGE SCALE GENOMIC DNA]</scope>
    <source>
        <strain evidence="2">cv. AG2017</strain>
        <tissue evidence="1">Leaf</tissue>
    </source>
</reference>
<comment type="caution">
    <text evidence="1">The sequence shown here is derived from an EMBL/GenBank/DDBJ whole genome shotgun (WGS) entry which is preliminary data.</text>
</comment>
<dbReference type="AlphaFoldDB" id="A0A2I0JKM8"/>
<protein>
    <submittedName>
        <fullName evidence="1">Uncharacterized protein</fullName>
    </submittedName>
</protein>
<keyword evidence="2" id="KW-1185">Reference proteome</keyword>
<accession>A0A2I0JKM8</accession>
<organism evidence="1 2">
    <name type="scientific">Punica granatum</name>
    <name type="common">Pomegranate</name>
    <dbReference type="NCBI Taxonomy" id="22663"/>
    <lineage>
        <taxon>Eukaryota</taxon>
        <taxon>Viridiplantae</taxon>
        <taxon>Streptophyta</taxon>
        <taxon>Embryophyta</taxon>
        <taxon>Tracheophyta</taxon>
        <taxon>Spermatophyta</taxon>
        <taxon>Magnoliopsida</taxon>
        <taxon>eudicotyledons</taxon>
        <taxon>Gunneridae</taxon>
        <taxon>Pentapetalae</taxon>
        <taxon>rosids</taxon>
        <taxon>malvids</taxon>
        <taxon>Myrtales</taxon>
        <taxon>Lythraceae</taxon>
        <taxon>Punica</taxon>
    </lineage>
</organism>
<dbReference type="EMBL" id="PGOL01001597">
    <property type="protein sequence ID" value="PKI56513.1"/>
    <property type="molecule type" value="Genomic_DNA"/>
</dbReference>
<proteinExistence type="predicted"/>
<evidence type="ECO:0000313" key="1">
    <source>
        <dbReference type="EMBL" id="PKI56513.1"/>
    </source>
</evidence>
<gene>
    <name evidence="1" type="ORF">CRG98_023151</name>
</gene>
<name>A0A2I0JKM8_PUNGR</name>